<dbReference type="EMBL" id="PRLD01000010">
    <property type="protein sequence ID" value="RAW56545.1"/>
    <property type="molecule type" value="Genomic_DNA"/>
</dbReference>
<accession>A0A329U553</accession>
<protein>
    <submittedName>
        <fullName evidence="1">Uncharacterized protein</fullName>
    </submittedName>
</protein>
<dbReference type="AlphaFoldDB" id="A0A329U553"/>
<sequence>MASACALAIFSGKIIINFGIPERLRTLRYSIFTSGVVEINGRSALVSCGNSRAASMTFYFPHRASAGSGAADAACLYDPFCEKVAQKRPQAFLSHKL</sequence>
<comment type="caution">
    <text evidence="1">The sequence shown here is derived from an EMBL/GenBank/DDBJ whole genome shotgun (WGS) entry which is preliminary data.</text>
</comment>
<dbReference type="Proteomes" id="UP000251281">
    <property type="component" value="Unassembled WGS sequence"/>
</dbReference>
<proteinExistence type="predicted"/>
<reference evidence="1 2" key="1">
    <citation type="submission" date="2018-02" db="EMBL/GenBank/DDBJ databases">
        <title>Complete genome sequencing of Faecalibacterium prausnitzii strains isolated from the human gut.</title>
        <authorList>
            <person name="Fitzgerald B.C."/>
            <person name="Shkoporov A.N."/>
            <person name="Ross P.R."/>
            <person name="Hill C."/>
        </authorList>
    </citation>
    <scope>NUCLEOTIDE SEQUENCE [LARGE SCALE GENOMIC DNA]</scope>
    <source>
        <strain evidence="1 2">APC923/51-1</strain>
    </source>
</reference>
<evidence type="ECO:0000313" key="2">
    <source>
        <dbReference type="Proteomes" id="UP000251281"/>
    </source>
</evidence>
<name>A0A329U553_9FIRM</name>
<organism evidence="1 2">
    <name type="scientific">Faecalibacterium prausnitzii</name>
    <dbReference type="NCBI Taxonomy" id="853"/>
    <lineage>
        <taxon>Bacteria</taxon>
        <taxon>Bacillati</taxon>
        <taxon>Bacillota</taxon>
        <taxon>Clostridia</taxon>
        <taxon>Eubacteriales</taxon>
        <taxon>Oscillospiraceae</taxon>
        <taxon>Faecalibacterium</taxon>
    </lineage>
</organism>
<gene>
    <name evidence="1" type="ORF">C4N24_10545</name>
</gene>
<evidence type="ECO:0000313" key="1">
    <source>
        <dbReference type="EMBL" id="RAW56545.1"/>
    </source>
</evidence>